<dbReference type="EMBL" id="CACVBM020001090">
    <property type="protein sequence ID" value="CAA7030067.1"/>
    <property type="molecule type" value="Genomic_DNA"/>
</dbReference>
<evidence type="ECO:0000313" key="2">
    <source>
        <dbReference type="Proteomes" id="UP000467841"/>
    </source>
</evidence>
<organism evidence="1 2">
    <name type="scientific">Microthlaspi erraticum</name>
    <dbReference type="NCBI Taxonomy" id="1685480"/>
    <lineage>
        <taxon>Eukaryota</taxon>
        <taxon>Viridiplantae</taxon>
        <taxon>Streptophyta</taxon>
        <taxon>Embryophyta</taxon>
        <taxon>Tracheophyta</taxon>
        <taxon>Spermatophyta</taxon>
        <taxon>Magnoliopsida</taxon>
        <taxon>eudicotyledons</taxon>
        <taxon>Gunneridae</taxon>
        <taxon>Pentapetalae</taxon>
        <taxon>rosids</taxon>
        <taxon>malvids</taxon>
        <taxon>Brassicales</taxon>
        <taxon>Brassicaceae</taxon>
        <taxon>Coluteocarpeae</taxon>
        <taxon>Microthlaspi</taxon>
    </lineage>
</organism>
<dbReference type="Proteomes" id="UP000467841">
    <property type="component" value="Unassembled WGS sequence"/>
</dbReference>
<proteinExistence type="predicted"/>
<accession>A0A6D2IU31</accession>
<protein>
    <submittedName>
        <fullName evidence="1">Uncharacterized protein</fullName>
    </submittedName>
</protein>
<reference evidence="1" key="1">
    <citation type="submission" date="2020-01" db="EMBL/GenBank/DDBJ databases">
        <authorList>
            <person name="Mishra B."/>
        </authorList>
    </citation>
    <scope>NUCLEOTIDE SEQUENCE [LARGE SCALE GENOMIC DNA]</scope>
</reference>
<comment type="caution">
    <text evidence="1">The sequence shown here is derived from an EMBL/GenBank/DDBJ whole genome shotgun (WGS) entry which is preliminary data.</text>
</comment>
<sequence length="170" mass="19327">MNPNGNNNNGHGGPQIPVDLDSKDHIFSLVRQGRQLIPQEVRTLITRRYLRVTPAVPSCPPPPAIFLLPSDQAENILHGVGDGYTWYMTSRVEAFKIGDETETALVTRFSLHRVSRERDICRRMYILLDRPSLVLVHYTSHILGRKEEVKPKIDQAYSLGREEVAKTKID</sequence>
<gene>
    <name evidence="1" type="ORF">MERR_LOCUS17302</name>
</gene>
<keyword evidence="2" id="KW-1185">Reference proteome</keyword>
<evidence type="ECO:0000313" key="1">
    <source>
        <dbReference type="EMBL" id="CAA7030067.1"/>
    </source>
</evidence>
<dbReference type="AlphaFoldDB" id="A0A6D2IU31"/>
<name>A0A6D2IU31_9BRAS</name>